<name>A0A7J7NK92_9MAGN</name>
<dbReference type="OrthoDB" id="43807at2759"/>
<dbReference type="AlphaFoldDB" id="A0A7J7NK92"/>
<accession>A0A7J7NK92</accession>
<protein>
    <submittedName>
        <fullName evidence="1">Uncharacterized protein</fullName>
    </submittedName>
</protein>
<gene>
    <name evidence="1" type="ORF">GIB67_031714</name>
</gene>
<dbReference type="PANTHER" id="PTHR22774">
    <property type="entry name" value="CHOREIN N-TERMINAL DOMAIN-CONTAINING PROTEIN"/>
    <property type="match status" value="1"/>
</dbReference>
<reference evidence="1 2" key="1">
    <citation type="journal article" date="2020" name="IScience">
        <title>Genome Sequencing of the Endangered Kingdonia uniflora (Circaeasteraceae, Ranunculales) Reveals Potential Mechanisms of Evolutionary Specialization.</title>
        <authorList>
            <person name="Sun Y."/>
            <person name="Deng T."/>
            <person name="Zhang A."/>
            <person name="Moore M.J."/>
            <person name="Landis J.B."/>
            <person name="Lin N."/>
            <person name="Zhang H."/>
            <person name="Zhang X."/>
            <person name="Huang J."/>
            <person name="Zhang X."/>
            <person name="Sun H."/>
            <person name="Wang H."/>
        </authorList>
    </citation>
    <scope>NUCLEOTIDE SEQUENCE [LARGE SCALE GENOMIC DNA]</scope>
    <source>
        <strain evidence="1">TB1705</strain>
        <tissue evidence="1">Leaf</tissue>
    </source>
</reference>
<dbReference type="Proteomes" id="UP000541444">
    <property type="component" value="Unassembled WGS sequence"/>
</dbReference>
<proteinExistence type="predicted"/>
<dbReference type="PANTHER" id="PTHR22774:SF11">
    <property type="entry name" value="CHOREIN N-TERMINAL DOMAIN-CONTAINING PROTEIN"/>
    <property type="match status" value="1"/>
</dbReference>
<dbReference type="EMBL" id="JACGCM010000724">
    <property type="protein sequence ID" value="KAF6167513.1"/>
    <property type="molecule type" value="Genomic_DNA"/>
</dbReference>
<dbReference type="InterPro" id="IPR026728">
    <property type="entry name" value="BLTP3A/B"/>
</dbReference>
<organism evidence="1 2">
    <name type="scientific">Kingdonia uniflora</name>
    <dbReference type="NCBI Taxonomy" id="39325"/>
    <lineage>
        <taxon>Eukaryota</taxon>
        <taxon>Viridiplantae</taxon>
        <taxon>Streptophyta</taxon>
        <taxon>Embryophyta</taxon>
        <taxon>Tracheophyta</taxon>
        <taxon>Spermatophyta</taxon>
        <taxon>Magnoliopsida</taxon>
        <taxon>Ranunculales</taxon>
        <taxon>Circaeasteraceae</taxon>
        <taxon>Kingdonia</taxon>
    </lineage>
</organism>
<comment type="caution">
    <text evidence="1">The sequence shown here is derived from an EMBL/GenBank/DDBJ whole genome shotgun (WGS) entry which is preliminary data.</text>
</comment>
<evidence type="ECO:0000313" key="1">
    <source>
        <dbReference type="EMBL" id="KAF6167513.1"/>
    </source>
</evidence>
<keyword evidence="2" id="KW-1185">Reference proteome</keyword>
<sequence length="179" mass="19476">MESILARALKYTLNYWLKSFSWDQFKLQGQTVQLFNLDINGDALHASVGFSSALTITTAKVGKLEIKLLSVSYVQVEPIVVQINRLDLGLEENDGSDACWSSNAQTSSSAGKCSGYGFADNIADGMTLKVGTVNLLIETRGSGRCQEGATWASPLGSSIHHNTQPFVIYHKWKLGSCEP</sequence>
<evidence type="ECO:0000313" key="2">
    <source>
        <dbReference type="Proteomes" id="UP000541444"/>
    </source>
</evidence>